<reference evidence="2 3" key="1">
    <citation type="submission" date="2018-06" db="EMBL/GenBank/DDBJ databases">
        <title>Complete genome sequence of Paracoccus mutanolyticus strain RSP-02 isolated from cellulosic waste.</title>
        <authorList>
            <person name="Amrutha R.N."/>
            <person name="Shrivastav A."/>
            <person name="Buddana S.K."/>
            <person name="Deshpande U."/>
            <person name="Prakasham R.S."/>
        </authorList>
    </citation>
    <scope>NUCLEOTIDE SEQUENCE [LARGE SCALE GENOMIC DNA]</scope>
    <source>
        <strain evidence="2 3">RSP-02</strain>
    </source>
</reference>
<proteinExistence type="predicted"/>
<organism evidence="2 3">
    <name type="scientific">Paracoccus mutanolyticus</name>
    <dbReference type="NCBI Taxonomy" id="1499308"/>
    <lineage>
        <taxon>Bacteria</taxon>
        <taxon>Pseudomonadati</taxon>
        <taxon>Pseudomonadota</taxon>
        <taxon>Alphaproteobacteria</taxon>
        <taxon>Rhodobacterales</taxon>
        <taxon>Paracoccaceae</taxon>
        <taxon>Paracoccus</taxon>
    </lineage>
</organism>
<evidence type="ECO:0000256" key="1">
    <source>
        <dbReference type="SAM" id="MobiDB-lite"/>
    </source>
</evidence>
<evidence type="ECO:0000313" key="2">
    <source>
        <dbReference type="EMBL" id="AWX92288.1"/>
    </source>
</evidence>
<accession>A0ABM6WNW4</accession>
<name>A0ABM6WNW4_9RHOB</name>
<gene>
    <name evidence="2" type="ORF">DPM13_00520</name>
</gene>
<protein>
    <submittedName>
        <fullName evidence="2">Uncharacterized protein</fullName>
    </submittedName>
</protein>
<feature type="region of interest" description="Disordered" evidence="1">
    <location>
        <begin position="97"/>
        <end position="119"/>
    </location>
</feature>
<evidence type="ECO:0000313" key="3">
    <source>
        <dbReference type="Proteomes" id="UP000249922"/>
    </source>
</evidence>
<dbReference type="EMBL" id="CP030239">
    <property type="protein sequence ID" value="AWX92288.1"/>
    <property type="molecule type" value="Genomic_DNA"/>
</dbReference>
<sequence length="119" mass="12773">MQLNRILFDFAAGAVARLRSAPSLAPSDWTPFLTKIFLHAGWLLSWTQMRDRFFGTAVAGSTQLTPFATFQQLFEFTGNGRMPSPLTADPDRAAVGASARSRGCGLAQPGSGRTPLGRG</sequence>
<dbReference type="Proteomes" id="UP000249922">
    <property type="component" value="Chromosome"/>
</dbReference>
<keyword evidence="3" id="KW-1185">Reference proteome</keyword>